<keyword evidence="3" id="KW-1185">Reference proteome</keyword>
<evidence type="ECO:0000313" key="3">
    <source>
        <dbReference type="Proteomes" id="UP000289857"/>
    </source>
</evidence>
<gene>
    <name evidence="2" type="ORF">EQG61_03495</name>
</gene>
<dbReference type="Proteomes" id="UP000289857">
    <property type="component" value="Unassembled WGS sequence"/>
</dbReference>
<reference evidence="3" key="1">
    <citation type="submission" date="2019-01" db="EMBL/GenBank/DDBJ databases">
        <title>Cytophagaceae bacterium strain CAR-16.</title>
        <authorList>
            <person name="Chen W.-M."/>
        </authorList>
    </citation>
    <scope>NUCLEOTIDE SEQUENCE [LARGE SCALE GENOMIC DNA]</scope>
    <source>
        <strain evidence="3">WWJ-16</strain>
    </source>
</reference>
<dbReference type="RefSeq" id="WP_129460500.1">
    <property type="nucleotide sequence ID" value="NZ_SBKN01000001.1"/>
</dbReference>
<keyword evidence="1" id="KW-0812">Transmembrane</keyword>
<sequence length="159" mass="18512">MMNPDKLPNFKGDIGIYFRRNSPVLLYAVALIILVSSTLIFGESILYLFFPIATLCIILFILATAPDKYVVCFYENELIYHKGKKSQSFSYQSIKEVKSTWSKAGWMFVLRMDDCRPIRFCLGVDYVQSSSVEDFEKFLQEKASEAKLKFQKDHFHGWF</sequence>
<name>A0A4Q1KE20_9FLAO</name>
<dbReference type="EMBL" id="SBKN01000001">
    <property type="protein sequence ID" value="RXR24523.1"/>
    <property type="molecule type" value="Genomic_DNA"/>
</dbReference>
<feature type="transmembrane region" description="Helical" evidence="1">
    <location>
        <begin position="47"/>
        <end position="65"/>
    </location>
</feature>
<accession>A0A4Q1KE20</accession>
<proteinExistence type="predicted"/>
<keyword evidence="1" id="KW-0472">Membrane</keyword>
<feature type="transmembrane region" description="Helical" evidence="1">
    <location>
        <begin position="24"/>
        <end position="41"/>
    </location>
</feature>
<organism evidence="2 3">
    <name type="scientific">Flavobacterium stagni</name>
    <dbReference type="NCBI Taxonomy" id="2506421"/>
    <lineage>
        <taxon>Bacteria</taxon>
        <taxon>Pseudomonadati</taxon>
        <taxon>Bacteroidota</taxon>
        <taxon>Flavobacteriia</taxon>
        <taxon>Flavobacteriales</taxon>
        <taxon>Flavobacteriaceae</taxon>
        <taxon>Flavobacterium</taxon>
    </lineage>
</organism>
<comment type="caution">
    <text evidence="2">The sequence shown here is derived from an EMBL/GenBank/DDBJ whole genome shotgun (WGS) entry which is preliminary data.</text>
</comment>
<protein>
    <submittedName>
        <fullName evidence="2">Uncharacterized protein</fullName>
    </submittedName>
</protein>
<dbReference type="AlphaFoldDB" id="A0A4Q1KE20"/>
<evidence type="ECO:0000256" key="1">
    <source>
        <dbReference type="SAM" id="Phobius"/>
    </source>
</evidence>
<evidence type="ECO:0000313" key="2">
    <source>
        <dbReference type="EMBL" id="RXR24523.1"/>
    </source>
</evidence>
<keyword evidence="1" id="KW-1133">Transmembrane helix</keyword>